<name>A0AA86N3C6_9BACT</name>
<dbReference type="KEGG" id="nti:DNFV4_04386"/>
<gene>
    <name evidence="6" type="ORF">DNFV4_04386</name>
</gene>
<evidence type="ECO:0000259" key="3">
    <source>
        <dbReference type="Pfam" id="PF25954"/>
    </source>
</evidence>
<dbReference type="Gene3D" id="2.40.30.170">
    <property type="match status" value="1"/>
</dbReference>
<dbReference type="PANTHER" id="PTHR30469:SF15">
    <property type="entry name" value="HLYD FAMILY OF SECRETION PROTEINS"/>
    <property type="match status" value="1"/>
</dbReference>
<keyword evidence="7" id="KW-1185">Reference proteome</keyword>
<dbReference type="NCBIfam" id="TIGR01730">
    <property type="entry name" value="RND_mfp"/>
    <property type="match status" value="1"/>
</dbReference>
<organism evidence="6 7">
    <name type="scientific">Nitrospira tepida</name>
    <dbReference type="NCBI Taxonomy" id="2973512"/>
    <lineage>
        <taxon>Bacteria</taxon>
        <taxon>Pseudomonadati</taxon>
        <taxon>Nitrospirota</taxon>
        <taxon>Nitrospiria</taxon>
        <taxon>Nitrospirales</taxon>
        <taxon>Nitrospiraceae</taxon>
        <taxon>Nitrospira</taxon>
    </lineage>
</organism>
<feature type="domain" description="YknX-like C-terminal permuted SH3-like" evidence="5">
    <location>
        <begin position="297"/>
        <end position="363"/>
    </location>
</feature>
<evidence type="ECO:0000259" key="5">
    <source>
        <dbReference type="Pfam" id="PF25989"/>
    </source>
</evidence>
<evidence type="ECO:0000256" key="2">
    <source>
        <dbReference type="SAM" id="Coils"/>
    </source>
</evidence>
<dbReference type="InterPro" id="IPR058647">
    <property type="entry name" value="BSH_CzcB-like"/>
</dbReference>
<dbReference type="SUPFAM" id="SSF111369">
    <property type="entry name" value="HlyD-like secretion proteins"/>
    <property type="match status" value="1"/>
</dbReference>
<dbReference type="Proteomes" id="UP001179121">
    <property type="component" value="Chromosome"/>
</dbReference>
<dbReference type="Gene3D" id="2.40.420.20">
    <property type="match status" value="1"/>
</dbReference>
<evidence type="ECO:0000259" key="4">
    <source>
        <dbReference type="Pfam" id="PF25973"/>
    </source>
</evidence>
<reference evidence="6" key="1">
    <citation type="submission" date="2022-10" db="EMBL/GenBank/DDBJ databases">
        <authorList>
            <person name="Koch H."/>
        </authorList>
    </citation>
    <scope>NUCLEOTIDE SEQUENCE</scope>
    <source>
        <strain evidence="6">DNF</strain>
    </source>
</reference>
<dbReference type="InterPro" id="IPR058637">
    <property type="entry name" value="YknX-like_C"/>
</dbReference>
<dbReference type="Gene3D" id="2.40.50.100">
    <property type="match status" value="1"/>
</dbReference>
<feature type="coiled-coil region" evidence="2">
    <location>
        <begin position="119"/>
        <end position="177"/>
    </location>
</feature>
<protein>
    <submittedName>
        <fullName evidence="6">HlyD_D23 domain-containing protein</fullName>
    </submittedName>
</protein>
<evidence type="ECO:0000313" key="7">
    <source>
        <dbReference type="Proteomes" id="UP001179121"/>
    </source>
</evidence>
<evidence type="ECO:0000313" key="6">
    <source>
        <dbReference type="EMBL" id="CAI4033944.1"/>
    </source>
</evidence>
<accession>A0AA86N3C6</accession>
<dbReference type="InterPro" id="IPR006143">
    <property type="entry name" value="RND_pump_MFP"/>
</dbReference>
<dbReference type="GO" id="GO:0015562">
    <property type="term" value="F:efflux transmembrane transporter activity"/>
    <property type="evidence" value="ECO:0007669"/>
    <property type="project" value="TreeGrafter"/>
</dbReference>
<comment type="similarity">
    <text evidence="1">Belongs to the membrane fusion protein (MFP) (TC 8.A.1) family.</text>
</comment>
<dbReference type="Pfam" id="PF25954">
    <property type="entry name" value="Beta-barrel_RND_2"/>
    <property type="match status" value="1"/>
</dbReference>
<proteinExistence type="inferred from homology"/>
<dbReference type="Pfam" id="PF25973">
    <property type="entry name" value="BSH_CzcB"/>
    <property type="match status" value="1"/>
</dbReference>
<evidence type="ECO:0000256" key="1">
    <source>
        <dbReference type="ARBA" id="ARBA00009477"/>
    </source>
</evidence>
<feature type="domain" description="CusB-like beta-barrel" evidence="3">
    <location>
        <begin position="219"/>
        <end position="291"/>
    </location>
</feature>
<sequence length="373" mass="39536">MTYNVRFGSGFAGNDDEQMGRMMMIRKIVVAVFCCGLAGCGPRDEPVQPAGTSAALPSIQAAVIEVQSVPVPLRVEVTGQVASVTQATLSSQIQAAVKEVRVREGSPVKKGETLVLLDDRDLRAELARAEAEADNAKAHLKRMRDLFVQDSVARQELENAERTFKVAEANRTAARTRVSYTVVTAPFDGLVTEKLIHAGELASPGRPLLRLEDPRQLRLEATVAEGDLKSLSRGDRVSVAIDALGGRSLSGSVAQILPTGDPATHTVLVKVELPPTSGLKAGMFGRMQLDKGSGRTLVVPRTSVIERGDLTGVYVVGSDSLAHLRWVKLGRAVGDHVEVLSGLNQGESVLVQGGQGSDGARVEIAQSVASPVP</sequence>
<dbReference type="InterPro" id="IPR058792">
    <property type="entry name" value="Beta-barrel_RND_2"/>
</dbReference>
<dbReference type="EMBL" id="OX365700">
    <property type="protein sequence ID" value="CAI4033944.1"/>
    <property type="molecule type" value="Genomic_DNA"/>
</dbReference>
<dbReference type="Pfam" id="PF25989">
    <property type="entry name" value="YknX_C"/>
    <property type="match status" value="1"/>
</dbReference>
<feature type="domain" description="CzcB-like barrel-sandwich hybrid" evidence="4">
    <location>
        <begin position="87"/>
        <end position="206"/>
    </location>
</feature>
<dbReference type="PANTHER" id="PTHR30469">
    <property type="entry name" value="MULTIDRUG RESISTANCE PROTEIN MDTA"/>
    <property type="match status" value="1"/>
</dbReference>
<dbReference type="AlphaFoldDB" id="A0AA86N3C6"/>
<keyword evidence="2" id="KW-0175">Coiled coil</keyword>
<dbReference type="Gene3D" id="1.10.287.470">
    <property type="entry name" value="Helix hairpin bin"/>
    <property type="match status" value="1"/>
</dbReference>
<dbReference type="GO" id="GO:1990281">
    <property type="term" value="C:efflux pump complex"/>
    <property type="evidence" value="ECO:0007669"/>
    <property type="project" value="TreeGrafter"/>
</dbReference>
<dbReference type="RefSeq" id="WP_289271367.1">
    <property type="nucleotide sequence ID" value="NZ_OX365700.1"/>
</dbReference>